<feature type="region of interest" description="Disordered" evidence="6">
    <location>
        <begin position="639"/>
        <end position="677"/>
    </location>
</feature>
<protein>
    <recommendedName>
        <fullName evidence="7">DWNN domain-containing protein</fullName>
    </recommendedName>
</protein>
<keyword evidence="3" id="KW-0863">Zinc-finger</keyword>
<dbReference type="Proteomes" id="UP000035740">
    <property type="component" value="Unassembled WGS sequence"/>
</dbReference>
<dbReference type="Gene3D" id="4.10.60.10">
    <property type="entry name" value="Zinc finger, CCHC-type"/>
    <property type="match status" value="1"/>
</dbReference>
<dbReference type="AlphaFoldDB" id="A0A0J8B3E5"/>
<keyword evidence="4" id="KW-0862">Zinc</keyword>
<reference evidence="8 9" key="1">
    <citation type="journal article" date="2014" name="Nature">
        <title>The genome of the recently domesticated crop plant sugar beet (Beta vulgaris).</title>
        <authorList>
            <person name="Dohm J.C."/>
            <person name="Minoche A.E."/>
            <person name="Holtgrawe D."/>
            <person name="Capella-Gutierrez S."/>
            <person name="Zakrzewski F."/>
            <person name="Tafer H."/>
            <person name="Rupp O."/>
            <person name="Sorensen T.R."/>
            <person name="Stracke R."/>
            <person name="Reinhardt R."/>
            <person name="Goesmann A."/>
            <person name="Kraft T."/>
            <person name="Schulz B."/>
            <person name="Stadler P.F."/>
            <person name="Schmidt T."/>
            <person name="Gabaldon T."/>
            <person name="Lehrach H."/>
            <person name="Weisshaar B."/>
            <person name="Himmelbauer H."/>
        </authorList>
    </citation>
    <scope>NUCLEOTIDE SEQUENCE [LARGE SCALE GENOMIC DNA]</scope>
    <source>
        <tissue evidence="8">Taproot</tissue>
    </source>
</reference>
<name>A0A0J8B3E5_BETVV</name>
<gene>
    <name evidence="8" type="ORF">BVRB_006290</name>
</gene>
<organism evidence="8 9">
    <name type="scientific">Beta vulgaris subsp. vulgaris</name>
    <name type="common">Beet</name>
    <dbReference type="NCBI Taxonomy" id="3555"/>
    <lineage>
        <taxon>Eukaryota</taxon>
        <taxon>Viridiplantae</taxon>
        <taxon>Streptophyta</taxon>
        <taxon>Embryophyta</taxon>
        <taxon>Tracheophyta</taxon>
        <taxon>Spermatophyta</taxon>
        <taxon>Magnoliopsida</taxon>
        <taxon>eudicotyledons</taxon>
        <taxon>Gunneridae</taxon>
        <taxon>Pentapetalae</taxon>
        <taxon>Caryophyllales</taxon>
        <taxon>Chenopodiaceae</taxon>
        <taxon>Betoideae</taxon>
        <taxon>Beta</taxon>
    </lineage>
</organism>
<keyword evidence="9" id="KW-1185">Reference proteome</keyword>
<evidence type="ECO:0000256" key="1">
    <source>
        <dbReference type="ARBA" id="ARBA00004123"/>
    </source>
</evidence>
<dbReference type="InterPro" id="IPR013083">
    <property type="entry name" value="Znf_RING/FYVE/PHD"/>
</dbReference>
<proteinExistence type="predicted"/>
<dbReference type="GO" id="GO:0008270">
    <property type="term" value="F:zinc ion binding"/>
    <property type="evidence" value="ECO:0007669"/>
    <property type="project" value="UniProtKB-KW"/>
</dbReference>
<dbReference type="SMART" id="SM01180">
    <property type="entry name" value="DWNN"/>
    <property type="match status" value="1"/>
</dbReference>
<dbReference type="GO" id="GO:0006511">
    <property type="term" value="P:ubiquitin-dependent protein catabolic process"/>
    <property type="evidence" value="ECO:0007669"/>
    <property type="project" value="TreeGrafter"/>
</dbReference>
<dbReference type="GO" id="GO:0005634">
    <property type="term" value="C:nucleus"/>
    <property type="evidence" value="ECO:0007669"/>
    <property type="project" value="UniProtKB-SubCell"/>
</dbReference>
<dbReference type="OMA" id="RTSHEHP"/>
<dbReference type="InterPro" id="IPR025829">
    <property type="entry name" value="Zn_knuckle_CX2CX3GHX4C"/>
</dbReference>
<feature type="compositionally biased region" description="Polar residues" evidence="6">
    <location>
        <begin position="412"/>
        <end position="422"/>
    </location>
</feature>
<feature type="domain" description="DWNN" evidence="7">
    <location>
        <begin position="3"/>
        <end position="77"/>
    </location>
</feature>
<evidence type="ECO:0000256" key="5">
    <source>
        <dbReference type="ARBA" id="ARBA00023242"/>
    </source>
</evidence>
<dbReference type="OrthoDB" id="106784at2759"/>
<dbReference type="EMBL" id="KQ090446">
    <property type="protein sequence ID" value="KMS95654.1"/>
    <property type="molecule type" value="Genomic_DNA"/>
</dbReference>
<dbReference type="Pfam" id="PF08783">
    <property type="entry name" value="DWNN"/>
    <property type="match status" value="1"/>
</dbReference>
<keyword evidence="2" id="KW-0479">Metal-binding</keyword>
<evidence type="ECO:0000313" key="9">
    <source>
        <dbReference type="Proteomes" id="UP000035740"/>
    </source>
</evidence>
<feature type="compositionally biased region" description="Basic residues" evidence="6">
    <location>
        <begin position="639"/>
        <end position="650"/>
    </location>
</feature>
<evidence type="ECO:0000259" key="7">
    <source>
        <dbReference type="PROSITE" id="PS51282"/>
    </source>
</evidence>
<dbReference type="Gramene" id="KMS95654">
    <property type="protein sequence ID" value="KMS95654"/>
    <property type="gene ID" value="BVRB_006290"/>
</dbReference>
<evidence type="ECO:0000256" key="2">
    <source>
        <dbReference type="ARBA" id="ARBA00022723"/>
    </source>
</evidence>
<dbReference type="PROSITE" id="PS51282">
    <property type="entry name" value="DWNN"/>
    <property type="match status" value="1"/>
</dbReference>
<dbReference type="PANTHER" id="PTHR15439">
    <property type="entry name" value="RETINOBLASTOMA-BINDING PROTEIN 6"/>
    <property type="match status" value="1"/>
</dbReference>
<dbReference type="GO" id="GO:0061630">
    <property type="term" value="F:ubiquitin protein ligase activity"/>
    <property type="evidence" value="ECO:0007669"/>
    <property type="project" value="InterPro"/>
</dbReference>
<feature type="compositionally biased region" description="Polar residues" evidence="6">
    <location>
        <begin position="117"/>
        <end position="134"/>
    </location>
</feature>
<dbReference type="SUPFAM" id="SSF57850">
    <property type="entry name" value="RING/U-box"/>
    <property type="match status" value="1"/>
</dbReference>
<evidence type="ECO:0000313" key="8">
    <source>
        <dbReference type="EMBL" id="KMS95654.1"/>
    </source>
</evidence>
<keyword evidence="5" id="KW-0539">Nucleus</keyword>
<comment type="subcellular location">
    <subcellularLocation>
        <location evidence="1">Nucleus</location>
    </subcellularLocation>
</comment>
<dbReference type="Gene3D" id="3.30.40.10">
    <property type="entry name" value="Zinc/RING finger domain, C3HC4 (zinc finger)"/>
    <property type="match status" value="1"/>
</dbReference>
<evidence type="ECO:0000256" key="3">
    <source>
        <dbReference type="ARBA" id="ARBA00022771"/>
    </source>
</evidence>
<dbReference type="eggNOG" id="KOG0314">
    <property type="taxonomic scope" value="Eukaryota"/>
</dbReference>
<evidence type="ECO:0000256" key="6">
    <source>
        <dbReference type="SAM" id="MobiDB-lite"/>
    </source>
</evidence>
<sequence>MAVYYKFKSSKDHDSISIDGLFISVNDLKQRIIKSKRMMERGTPCELIVTNAQTNEEYLDEARLIPRHTSVLIRRVPRVQPISIVIQPNKPKVETQVQDDQPAFEASELDDEFGSSIYATTPCRTSGQSSNRLQDSVPPTKADEDSKIKALVENSGFDWQNHRADGFGTGRGFGRGGQSGRGVGQADFGWKTPPQGYVCHRCKVPGHYIQHCPTNGDPNYDIKKFRPPAGMPKSMLVPMVDGSYALPSGTSAVLKLNETGFDKAIEGLPSTRSLRHIPPELHCPLCKEVMKDAVFSSKCCFNSFCDKCIRDYIISKSMCVCEARDILADYLVPNKTLRDTIDRMLESGDSSVDNTGGALQVQDMESARCPQPRVPSPIHSGASKGEEMLLLDAKETTNVKENVDGSKPRDALQQQVQPQTSGEGKITKVEDVSEVTHDTVKEPASHNNALPVEEEVQQKMAAFEAAADAQWMNMQPGMDGYMSPSAFQSCWAGVQPEPTVDAFMGPFNGSMPHMGMPMNMPFGNFMAPDPFGAQWFMIPQMIPLPPRDLAEEFGVNMSVRPLLLSKEDPESRKRKAEVRRKRELPRRMERDLSKDRECSREARSNANALPMKSEYGLARCGRSPSDFLVCNNEYGSHHRKKQGRYLHHNHNRFESSFSRVRRQPFEAPQPNKKQRHT</sequence>
<evidence type="ECO:0000256" key="4">
    <source>
        <dbReference type="ARBA" id="ARBA00022833"/>
    </source>
</evidence>
<dbReference type="Pfam" id="PF13696">
    <property type="entry name" value="zf-CCHC_2"/>
    <property type="match status" value="1"/>
</dbReference>
<feature type="compositionally biased region" description="Basic residues" evidence="6">
    <location>
        <begin position="572"/>
        <end position="584"/>
    </location>
</feature>
<accession>A0A0J8B3E5</accession>
<dbReference type="InterPro" id="IPR033489">
    <property type="entry name" value="RBBP6"/>
</dbReference>
<dbReference type="Gene3D" id="3.10.20.90">
    <property type="entry name" value="Phosphatidylinositol 3-kinase Catalytic Subunit, Chain A, domain 1"/>
    <property type="match status" value="1"/>
</dbReference>
<dbReference type="CDD" id="cd16620">
    <property type="entry name" value="vRING-HC-C4C4_RBBP6"/>
    <property type="match status" value="1"/>
</dbReference>
<feature type="region of interest" description="Disordered" evidence="6">
    <location>
        <begin position="117"/>
        <end position="144"/>
    </location>
</feature>
<dbReference type="PANTHER" id="PTHR15439:SF0">
    <property type="entry name" value="CELL DIVISION CYCLE AND APOPTOSIS REGULATOR PROTEIN 1-RELATED"/>
    <property type="match status" value="1"/>
</dbReference>
<feature type="compositionally biased region" description="Basic and acidic residues" evidence="6">
    <location>
        <begin position="585"/>
        <end position="603"/>
    </location>
</feature>
<dbReference type="InterPro" id="IPR014891">
    <property type="entry name" value="DWNN_domain"/>
</dbReference>
<feature type="region of interest" description="Disordered" evidence="6">
    <location>
        <begin position="568"/>
        <end position="605"/>
    </location>
</feature>
<dbReference type="GO" id="GO:0016567">
    <property type="term" value="P:protein ubiquitination"/>
    <property type="evidence" value="ECO:0007669"/>
    <property type="project" value="InterPro"/>
</dbReference>
<dbReference type="GO" id="GO:0006397">
    <property type="term" value="P:mRNA processing"/>
    <property type="evidence" value="ECO:0007669"/>
    <property type="project" value="InterPro"/>
</dbReference>
<feature type="region of interest" description="Disordered" evidence="6">
    <location>
        <begin position="401"/>
        <end position="424"/>
    </location>
</feature>
<feature type="compositionally biased region" description="Basic and acidic residues" evidence="6">
    <location>
        <begin position="401"/>
        <end position="410"/>
    </location>
</feature>